<sequence length="468" mass="55417">MLENNKESKLLKDAIKEVFEHELLEKGMSKDRFDEVINDKNIFLEIFSPWHQDKGEELIQGFVNNVKDDNSTNDFSWLDILDDDERWKQFKKEKPEWTKLEDKNKNLNMRYQIPTHFHGDINGAIIFHCMENPRGYLGGYGDNQIDSGFGVTNLKGYYGKSYKLLNEDKSKRKTIKKIKNILKTYTEDKDIKEIIYERYQLKGDVKQDILSEYIKNIIYSDTESALGREIKHMYRKNENEEFCNFDFVNEGQKSKKMLLKDYYYLKEYYSHLIQTNQELDFKKLKDMKGKVTAIANRICNLEIYPFSCAQPELGEEGVGEKILLHSDLSRLGAYIVLRRIYMYLSIEEHNEKPIFVFRKYNMAWEKLFRSIFSEITADDYKTEKVLKILEEIFFYCQLRTVGGGITSGNVISVPNYKKYLESKLDPLKNELEELDKKYKKWKEEAFKEISKLLPRIDISKVTKRGTGD</sequence>
<feature type="coiled-coil region" evidence="1">
    <location>
        <begin position="417"/>
        <end position="444"/>
    </location>
</feature>
<keyword evidence="1" id="KW-0175">Coiled coil</keyword>
<reference evidence="2" key="1">
    <citation type="submission" date="2009-01" db="EMBL/GenBank/DDBJ databases">
        <authorList>
            <person name="Fulton L."/>
            <person name="Clifton S."/>
            <person name="Chinwalla A.T."/>
            <person name="Mitreva M."/>
            <person name="Sodergren E."/>
            <person name="Weinstock G."/>
            <person name="Clifton S."/>
            <person name="Dooling D.J."/>
            <person name="Fulton B."/>
            <person name="Minx P."/>
            <person name="Pepin K.H."/>
            <person name="Johnson M."/>
            <person name="Bhonagiri V."/>
            <person name="Nash W.E."/>
            <person name="Mardis E.R."/>
            <person name="Wilson R.K."/>
        </authorList>
    </citation>
    <scope>NUCLEOTIDE SEQUENCE [LARGE SCALE GENOMIC DNA]</scope>
    <source>
        <strain evidence="2">ATCC 10379</strain>
    </source>
</reference>
<gene>
    <name evidence="2" type="ORF">GEMHA0001_1610</name>
</gene>
<keyword evidence="3" id="KW-1185">Reference proteome</keyword>
<evidence type="ECO:0000256" key="1">
    <source>
        <dbReference type="SAM" id="Coils"/>
    </source>
</evidence>
<dbReference type="EMBL" id="ACDZ02000011">
    <property type="protein sequence ID" value="EER68327.1"/>
    <property type="molecule type" value="Genomic_DNA"/>
</dbReference>
<dbReference type="AlphaFoldDB" id="C5NWU3"/>
<organism evidence="2 3">
    <name type="scientific">Gemella haemolysans ATCC 10379</name>
    <dbReference type="NCBI Taxonomy" id="546270"/>
    <lineage>
        <taxon>Bacteria</taxon>
        <taxon>Bacillati</taxon>
        <taxon>Bacillota</taxon>
        <taxon>Bacilli</taxon>
        <taxon>Bacillales</taxon>
        <taxon>Gemellaceae</taxon>
        <taxon>Gemella</taxon>
    </lineage>
</organism>
<dbReference type="Proteomes" id="UP000006004">
    <property type="component" value="Unassembled WGS sequence"/>
</dbReference>
<dbReference type="RefSeq" id="WP_004264323.1">
    <property type="nucleotide sequence ID" value="NZ_ACDZ02000011.1"/>
</dbReference>
<comment type="caution">
    <text evidence="2">The sequence shown here is derived from an EMBL/GenBank/DDBJ whole genome shotgun (WGS) entry which is preliminary data.</text>
</comment>
<proteinExistence type="predicted"/>
<evidence type="ECO:0000313" key="2">
    <source>
        <dbReference type="EMBL" id="EER68327.1"/>
    </source>
</evidence>
<evidence type="ECO:0000313" key="3">
    <source>
        <dbReference type="Proteomes" id="UP000006004"/>
    </source>
</evidence>
<accession>C5NWU3</accession>
<reference evidence="2" key="2">
    <citation type="submission" date="2009-06" db="EMBL/GenBank/DDBJ databases">
        <authorList>
            <person name="Sebastian Y."/>
            <person name="Madupu R."/>
            <person name="Durkin A.S."/>
            <person name="Torralba M."/>
            <person name="Methe B."/>
            <person name="Sutton G.G."/>
            <person name="Strausberg R.L."/>
            <person name="Nelson K.E."/>
        </authorList>
    </citation>
    <scope>NUCLEOTIDE SEQUENCE [LARGE SCALE GENOMIC DNA]</scope>
    <source>
        <strain evidence="2">ATCC 10379</strain>
    </source>
</reference>
<name>C5NWU3_9BACL</name>
<dbReference type="GeneID" id="93288491"/>
<dbReference type="OrthoDB" id="2219336at2"/>
<protein>
    <submittedName>
        <fullName evidence="2">Uncharacterized protein</fullName>
    </submittedName>
</protein>